<dbReference type="STRING" id="862719.AZOLI_0425"/>
<evidence type="ECO:0000313" key="3">
    <source>
        <dbReference type="Proteomes" id="UP000005667"/>
    </source>
</evidence>
<organism evidence="2 3">
    <name type="scientific">Azospirillum lipoferum (strain 4B)</name>
    <dbReference type="NCBI Taxonomy" id="862719"/>
    <lineage>
        <taxon>Bacteria</taxon>
        <taxon>Pseudomonadati</taxon>
        <taxon>Pseudomonadota</taxon>
        <taxon>Alphaproteobacteria</taxon>
        <taxon>Rhodospirillales</taxon>
        <taxon>Azospirillaceae</taxon>
        <taxon>Azospirillum</taxon>
    </lineage>
</organism>
<reference evidence="3" key="1">
    <citation type="journal article" date="2011" name="PLoS Genet.">
        <title>Azospirillum genomes reveal transition of bacteria from aquatic to terrestrial environments.</title>
        <authorList>
            <person name="Wisniewski-Dye F."/>
            <person name="Borziak K."/>
            <person name="Khalsa-Moyers G."/>
            <person name="Alexandre G."/>
            <person name="Sukharnikov L.O."/>
            <person name="Wuichet K."/>
            <person name="Hurst G.B."/>
            <person name="McDonald W.H."/>
            <person name="Robertson J.S."/>
            <person name="Barbe V."/>
            <person name="Calteau A."/>
            <person name="Rouy Z."/>
            <person name="Mangenot S."/>
            <person name="Prigent-Combaret C."/>
            <person name="Normand P."/>
            <person name="Boyer M."/>
            <person name="Siguier P."/>
            <person name="Dessaux Y."/>
            <person name="Elmerich C."/>
            <person name="Condemine G."/>
            <person name="Krishnen G."/>
            <person name="Kennedy I."/>
            <person name="Paterson A.H."/>
            <person name="Gonzalez V."/>
            <person name="Mavingui P."/>
            <person name="Zhulin I.B."/>
        </authorList>
    </citation>
    <scope>NUCLEOTIDE SEQUENCE [LARGE SCALE GENOMIC DNA]</scope>
    <source>
        <strain evidence="3">4B</strain>
    </source>
</reference>
<gene>
    <name evidence="2" type="ordered locus">AZOLI_0425</name>
</gene>
<dbReference type="Proteomes" id="UP000005667">
    <property type="component" value="Chromosome"/>
</dbReference>
<sequence>MQRKDDHPDRPGRCAVEQPRYDEAVARPLPRLPAGYGRTRGDPEGFSSRPKGSAIHHQPVRSPSRFSTVYRFRSSPMSSFDKAGFASIDEWEAARQLFRQVAAGTATDDERYEFEANYRDRWQRWQRLRTAELRQVESAMVDAGAPPNPEQDANRAMLDAMRASRIPKFTKAPKDAPITGRQRTHIAGLALDDPFVTTFSGSDATAGPARGVARIASALDHEQAIAQTTRDAMVAALGRSGG</sequence>
<name>G7Z8N9_AZOL4</name>
<feature type="compositionally biased region" description="Basic and acidic residues" evidence="1">
    <location>
        <begin position="1"/>
        <end position="12"/>
    </location>
</feature>
<protein>
    <submittedName>
        <fullName evidence="2">Uncharacterized protein</fullName>
    </submittedName>
</protein>
<dbReference type="EMBL" id="FQ311868">
    <property type="protein sequence ID" value="CBS85809.1"/>
    <property type="molecule type" value="Genomic_DNA"/>
</dbReference>
<dbReference type="KEGG" id="ali:AZOLI_0425"/>
<dbReference type="HOGENOM" id="CLU_1145391_0_0_5"/>
<evidence type="ECO:0000313" key="2">
    <source>
        <dbReference type="EMBL" id="CBS85809.1"/>
    </source>
</evidence>
<keyword evidence="3" id="KW-1185">Reference proteome</keyword>
<evidence type="ECO:0000256" key="1">
    <source>
        <dbReference type="SAM" id="MobiDB-lite"/>
    </source>
</evidence>
<dbReference type="AlphaFoldDB" id="G7Z8N9"/>
<feature type="region of interest" description="Disordered" evidence="1">
    <location>
        <begin position="1"/>
        <end position="62"/>
    </location>
</feature>
<proteinExistence type="predicted"/>
<accession>G7Z8N9</accession>